<dbReference type="SUPFAM" id="SSF52833">
    <property type="entry name" value="Thioredoxin-like"/>
    <property type="match status" value="1"/>
</dbReference>
<comment type="caution">
    <text evidence="10">The sequence shown here is derived from an EMBL/GenBank/DDBJ whole genome shotgun (WGS) entry which is preliminary data.</text>
</comment>
<dbReference type="InterPro" id="IPR013766">
    <property type="entry name" value="Thioredoxin_domain"/>
</dbReference>
<evidence type="ECO:0000256" key="8">
    <source>
        <dbReference type="SAM" id="Phobius"/>
    </source>
</evidence>
<dbReference type="Pfam" id="PF02683">
    <property type="entry name" value="DsbD_TM"/>
    <property type="match status" value="1"/>
</dbReference>
<keyword evidence="5 8" id="KW-1133">Transmembrane helix</keyword>
<keyword evidence="2" id="KW-1003">Cell membrane</keyword>
<name>A0A839HIV6_9BURK</name>
<dbReference type="PROSITE" id="PS51352">
    <property type="entry name" value="THIOREDOXIN_2"/>
    <property type="match status" value="1"/>
</dbReference>
<evidence type="ECO:0000259" key="9">
    <source>
        <dbReference type="PROSITE" id="PS51352"/>
    </source>
</evidence>
<feature type="domain" description="Thioredoxin" evidence="9">
    <location>
        <begin position="619"/>
        <end position="749"/>
    </location>
</feature>
<dbReference type="GO" id="GO:0015035">
    <property type="term" value="F:protein-disulfide reductase activity"/>
    <property type="evidence" value="ECO:0007669"/>
    <property type="project" value="TreeGrafter"/>
</dbReference>
<dbReference type="CDD" id="cd02953">
    <property type="entry name" value="DsbDgamma"/>
    <property type="match status" value="1"/>
</dbReference>
<dbReference type="EMBL" id="JACIVI010000002">
    <property type="protein sequence ID" value="MBB1161853.1"/>
    <property type="molecule type" value="Genomic_DNA"/>
</dbReference>
<dbReference type="Pfam" id="PF13899">
    <property type="entry name" value="Thioredoxin_7"/>
    <property type="match status" value="1"/>
</dbReference>
<dbReference type="InterPro" id="IPR003834">
    <property type="entry name" value="Cyt_c_assmbl_TM_dom"/>
</dbReference>
<feature type="transmembrane region" description="Helical" evidence="8">
    <location>
        <begin position="502"/>
        <end position="521"/>
    </location>
</feature>
<feature type="transmembrane region" description="Helical" evidence="8">
    <location>
        <begin position="542"/>
        <end position="560"/>
    </location>
</feature>
<dbReference type="InterPro" id="IPR028250">
    <property type="entry name" value="DsbDN"/>
</dbReference>
<evidence type="ECO:0000256" key="6">
    <source>
        <dbReference type="ARBA" id="ARBA00023136"/>
    </source>
</evidence>
<evidence type="ECO:0000256" key="5">
    <source>
        <dbReference type="ARBA" id="ARBA00022989"/>
    </source>
</evidence>
<dbReference type="InterPro" id="IPR036249">
    <property type="entry name" value="Thioredoxin-like_sf"/>
</dbReference>
<evidence type="ECO:0000256" key="3">
    <source>
        <dbReference type="ARBA" id="ARBA00022692"/>
    </source>
</evidence>
<evidence type="ECO:0000256" key="1">
    <source>
        <dbReference type="ARBA" id="ARBA00004651"/>
    </source>
</evidence>
<feature type="transmembrane region" description="Helical" evidence="8">
    <location>
        <begin position="566"/>
        <end position="585"/>
    </location>
</feature>
<evidence type="ECO:0000256" key="7">
    <source>
        <dbReference type="ARBA" id="ARBA00023284"/>
    </source>
</evidence>
<feature type="transmembrane region" description="Helical" evidence="8">
    <location>
        <begin position="426"/>
        <end position="451"/>
    </location>
</feature>
<keyword evidence="4" id="KW-0201">Cytochrome c-type biogenesis</keyword>
<feature type="transmembrane region" description="Helical" evidence="8">
    <location>
        <begin position="343"/>
        <end position="366"/>
    </location>
</feature>
<evidence type="ECO:0000256" key="4">
    <source>
        <dbReference type="ARBA" id="ARBA00022748"/>
    </source>
</evidence>
<dbReference type="Proteomes" id="UP000586093">
    <property type="component" value="Unassembled WGS sequence"/>
</dbReference>
<accession>A0A839HIV6</accession>
<dbReference type="AlphaFoldDB" id="A0A839HIV6"/>
<protein>
    <submittedName>
        <fullName evidence="10">Thioredoxin family protein</fullName>
    </submittedName>
</protein>
<dbReference type="PANTHER" id="PTHR32234">
    <property type="entry name" value="THIOL:DISULFIDE INTERCHANGE PROTEIN DSBD"/>
    <property type="match status" value="1"/>
</dbReference>
<comment type="subcellular location">
    <subcellularLocation>
        <location evidence="1">Cell membrane</location>
        <topology evidence="1">Multi-pass membrane protein</topology>
    </subcellularLocation>
</comment>
<evidence type="ECO:0000313" key="11">
    <source>
        <dbReference type="Proteomes" id="UP000586093"/>
    </source>
</evidence>
<gene>
    <name evidence="10" type="ORF">H4F90_07665</name>
</gene>
<feature type="transmembrane region" description="Helical" evidence="8">
    <location>
        <begin position="597"/>
        <end position="616"/>
    </location>
</feature>
<dbReference type="PANTHER" id="PTHR32234:SF3">
    <property type="entry name" value="SUPPRESSION OF COPPER SENSITIVITY PROTEIN"/>
    <property type="match status" value="1"/>
</dbReference>
<reference evidence="10 11" key="1">
    <citation type="submission" date="2020-08" db="EMBL/GenBank/DDBJ databases">
        <title>Aquariorum lacteus gen. nov., sp. nov., a new member of the family Comamonadaceae, isolated from freshwater aquarium.</title>
        <authorList>
            <person name="Chun S.-J."/>
        </authorList>
    </citation>
    <scope>NUCLEOTIDE SEQUENCE [LARGE SCALE GENOMIC DNA]</scope>
    <source>
        <strain evidence="10 11">SJAQ100</strain>
    </source>
</reference>
<keyword evidence="3 8" id="KW-0812">Transmembrane</keyword>
<sequence length="749" mass="77429">MAALMAAALAAQAAGPLARALGTAPADPAGPGAVVETPQLRAELVAHAPEGLGPGKPMWLGLKLQHQPHWHTYWKNPGDSGLPTRLAWTLPPGVEAGPIDWPVPHRLRVGPLVNYGFEGELLLPVALSLPADWRGETLEVSLRADWLVCKEECIPDGGDFQIRLPAQGALAAHRAAFEASWSQRPQAVVGAQATARHQPAPAGAASVPVDDGHGPRAAPLDPGALALRIEGLPAALQGRPVELYSETEALIDHAAEPALRWTGGVLEAAWPLSPQRSSSPASLPVVLRVLPGPAGGEARLLRVEAALSGLPPVEAVELPPALQAALAGAAAVPPPAEPVALSLALLLGALLGGALLNLMPCVFPVLSLKALALAQHGEDRRALLGGGLAYTAGVILSFLLLAGVLLALRAAGEQLGWGFQLQSPAFIAGMAVLFTLIGLNLAGVFEIGGLLPAGLGGLRARHPRVDDALSGVLAVAVASPCTAPFMGAALGAAVALPAAQALLVFALLGLGMALPYLLLSAMPGLARRLPRPGLWMVRFKGLMAFPMFATVVWLGWVLGLQTGVEGLVGLLGVLLALAFAAWAWATPWAGGLARTAWRGLGLLLLAVSLGWAWPGWQAGAGSVAAPTAAAQPSASADWQPWSAEKVVAARAAGQPVFVDFTAAWCVTCQYNKRTVLADAAVLAAMDGQRVLKLRADWTMRDAAITAELGRLGRSGVPVYVFFPGRPEAQPRLLSELPSREEVLQALAAL</sequence>
<keyword evidence="11" id="KW-1185">Reference proteome</keyword>
<dbReference type="Gene3D" id="3.40.30.10">
    <property type="entry name" value="Glutaredoxin"/>
    <property type="match status" value="1"/>
</dbReference>
<evidence type="ECO:0000256" key="2">
    <source>
        <dbReference type="ARBA" id="ARBA00022475"/>
    </source>
</evidence>
<keyword evidence="6 8" id="KW-0472">Membrane</keyword>
<dbReference type="PROSITE" id="PS00194">
    <property type="entry name" value="THIOREDOXIN_1"/>
    <property type="match status" value="1"/>
</dbReference>
<proteinExistence type="predicted"/>
<dbReference type="InterPro" id="IPR017937">
    <property type="entry name" value="Thioredoxin_CS"/>
</dbReference>
<evidence type="ECO:0000313" key="10">
    <source>
        <dbReference type="EMBL" id="MBB1161853.1"/>
    </source>
</evidence>
<dbReference type="Pfam" id="PF11412">
    <property type="entry name" value="DsbD_N"/>
    <property type="match status" value="1"/>
</dbReference>
<dbReference type="InterPro" id="IPR035671">
    <property type="entry name" value="DsbD_gamma"/>
</dbReference>
<keyword evidence="7" id="KW-0676">Redox-active center</keyword>
<feature type="transmembrane region" description="Helical" evidence="8">
    <location>
        <begin position="472"/>
        <end position="496"/>
    </location>
</feature>
<dbReference type="GO" id="GO:0045454">
    <property type="term" value="P:cell redox homeostasis"/>
    <property type="evidence" value="ECO:0007669"/>
    <property type="project" value="TreeGrafter"/>
</dbReference>
<organism evidence="10 11">
    <name type="scientific">Aquariibacter albus</name>
    <dbReference type="NCBI Taxonomy" id="2759899"/>
    <lineage>
        <taxon>Bacteria</taxon>
        <taxon>Pseudomonadati</taxon>
        <taxon>Pseudomonadota</taxon>
        <taxon>Betaproteobacteria</taxon>
        <taxon>Burkholderiales</taxon>
        <taxon>Sphaerotilaceae</taxon>
        <taxon>Aquariibacter</taxon>
    </lineage>
</organism>
<feature type="transmembrane region" description="Helical" evidence="8">
    <location>
        <begin position="387"/>
        <end position="406"/>
    </location>
</feature>
<dbReference type="RefSeq" id="WP_182663843.1">
    <property type="nucleotide sequence ID" value="NZ_JACIVI010000002.1"/>
</dbReference>